<accession>A0A5S4GM07</accession>
<feature type="region of interest" description="Disordered" evidence="1">
    <location>
        <begin position="100"/>
        <end position="121"/>
    </location>
</feature>
<gene>
    <name evidence="2" type="primary">cas7e</name>
    <name evidence="2" type="ORF">ETD96_27005</name>
</gene>
<proteinExistence type="predicted"/>
<evidence type="ECO:0000313" key="2">
    <source>
        <dbReference type="EMBL" id="TMR33601.1"/>
    </source>
</evidence>
<dbReference type="AlphaFoldDB" id="A0A5S4GM07"/>
<dbReference type="EMBL" id="VCKZ01000228">
    <property type="protein sequence ID" value="TMR33601.1"/>
    <property type="molecule type" value="Genomic_DNA"/>
</dbReference>
<dbReference type="InterPro" id="IPR010148">
    <property type="entry name" value="CRISPR-assoc_prot_CT1975"/>
</dbReference>
<dbReference type="NCBIfam" id="TIGR01869">
    <property type="entry name" value="casC_Cse4"/>
    <property type="match status" value="1"/>
</dbReference>
<dbReference type="Pfam" id="PF09344">
    <property type="entry name" value="Cas_CT1975"/>
    <property type="match status" value="1"/>
</dbReference>
<evidence type="ECO:0000256" key="1">
    <source>
        <dbReference type="SAM" id="MobiDB-lite"/>
    </source>
</evidence>
<name>A0A5S4GM07_9ACTN</name>
<dbReference type="Proteomes" id="UP000305238">
    <property type="component" value="Unassembled WGS sequence"/>
</dbReference>
<sequence>MTIPGRFLEVHVVQPIPFANLNRDDTNAIKTVKWGGVERTRVSSQCWKRAMRLHLQQNLGQDALRTRRLPELIGKHLKDNHHWPTELAERAGRHIAVASSVGAEAPKKKEKKDKEENVEPNGVSDAWTTAAMVYIPATAVAELAELAIEHREALEQAKDPAKFERKHAVVPTDKIDAILRRRNGIINLFGRMLAQVDDAKVDGAVQVAHCFTTHATDTEIDYFSAVDDVTSGWGDTTGSAHMGHAEHSAGVFYRNIVVDLQDLHRNLGGSLADTRELAAGVIRAALLSLPHAKKNSTAPNTVPALAHVTVRADRPVSYAAAFEKPVAADYSGGGHSDPSVEALSAYATAVNGLLGTSGLLHHAHATLSPADTSGLGQRVVSFDELIVGALDCALDGVMPLKEKV</sequence>
<keyword evidence="3" id="KW-1185">Reference proteome</keyword>
<dbReference type="OrthoDB" id="5291250at2"/>
<evidence type="ECO:0000313" key="3">
    <source>
        <dbReference type="Proteomes" id="UP000305238"/>
    </source>
</evidence>
<protein>
    <submittedName>
        <fullName evidence="2">Type I-E CRISPR-associated protein Cas7/Cse4/CasC</fullName>
    </submittedName>
</protein>
<organism evidence="2 3">
    <name type="scientific">Actinomadura geliboluensis</name>
    <dbReference type="NCBI Taxonomy" id="882440"/>
    <lineage>
        <taxon>Bacteria</taxon>
        <taxon>Bacillati</taxon>
        <taxon>Actinomycetota</taxon>
        <taxon>Actinomycetes</taxon>
        <taxon>Streptosporangiales</taxon>
        <taxon>Thermomonosporaceae</taxon>
        <taxon>Actinomadura</taxon>
    </lineage>
</organism>
<comment type="caution">
    <text evidence="2">The sequence shown here is derived from an EMBL/GenBank/DDBJ whole genome shotgun (WGS) entry which is preliminary data.</text>
</comment>
<reference evidence="2 3" key="1">
    <citation type="submission" date="2019-05" db="EMBL/GenBank/DDBJ databases">
        <title>Draft genome sequence of Actinomadura geliboluensis A8036.</title>
        <authorList>
            <person name="Saricaoglu S."/>
            <person name="Isik K."/>
        </authorList>
    </citation>
    <scope>NUCLEOTIDE SEQUENCE [LARGE SCALE GENOMIC DNA]</scope>
    <source>
        <strain evidence="2 3">A8036</strain>
    </source>
</reference>